<proteinExistence type="predicted"/>
<comment type="caution">
    <text evidence="1">The sequence shown here is derived from an EMBL/GenBank/DDBJ whole genome shotgun (WGS) entry which is preliminary data.</text>
</comment>
<sequence length="274" mass="29027">MTRAVDSGYVDAARESGLLRTVAGRSYVAGAYTDAVTGRRQVLVEYADHGLVEDPALLAELTGVLVAGHDDADGLLMRTGPWVELPRPWRTQVTYVRLAGGSPSDVDLAASAADVDFEVTTAGPEHDPLVLGWLERAFHAAGDEIEADVAATDAATAARSVLEQRGRVSLLVWHRGEPVGHATLLCAAHDEVTGTDFVELVDSLVEPVVDVRAATTALTAAAGEHAAGLGLPLFGNVVHPVGDSSGKAERVLASLRRRGWRVSHRYWFAPLGSR</sequence>
<keyword evidence="2" id="KW-1185">Reference proteome</keyword>
<evidence type="ECO:0000313" key="1">
    <source>
        <dbReference type="EMBL" id="PRY41797.1"/>
    </source>
</evidence>
<dbReference type="AlphaFoldDB" id="A0A2T0T815"/>
<name>A0A2T0T815_9PSEU</name>
<accession>A0A2T0T815</accession>
<dbReference type="EMBL" id="PVTF01000005">
    <property type="protein sequence ID" value="PRY41797.1"/>
    <property type="molecule type" value="Genomic_DNA"/>
</dbReference>
<gene>
    <name evidence="1" type="ORF">CLV43_105556</name>
</gene>
<dbReference type="OrthoDB" id="4125043at2"/>
<dbReference type="RefSeq" id="WP_106188772.1">
    <property type="nucleotide sequence ID" value="NZ_PVTF01000005.1"/>
</dbReference>
<evidence type="ECO:0008006" key="3">
    <source>
        <dbReference type="Google" id="ProtNLM"/>
    </source>
</evidence>
<evidence type="ECO:0000313" key="2">
    <source>
        <dbReference type="Proteomes" id="UP000239494"/>
    </source>
</evidence>
<organism evidence="1 2">
    <name type="scientific">Umezawaea tangerina</name>
    <dbReference type="NCBI Taxonomy" id="84725"/>
    <lineage>
        <taxon>Bacteria</taxon>
        <taxon>Bacillati</taxon>
        <taxon>Actinomycetota</taxon>
        <taxon>Actinomycetes</taxon>
        <taxon>Pseudonocardiales</taxon>
        <taxon>Pseudonocardiaceae</taxon>
        <taxon>Umezawaea</taxon>
    </lineage>
</organism>
<reference evidence="1 2" key="1">
    <citation type="submission" date="2018-03" db="EMBL/GenBank/DDBJ databases">
        <title>Genomic Encyclopedia of Archaeal and Bacterial Type Strains, Phase II (KMG-II): from individual species to whole genera.</title>
        <authorList>
            <person name="Goeker M."/>
        </authorList>
    </citation>
    <scope>NUCLEOTIDE SEQUENCE [LARGE SCALE GENOMIC DNA]</scope>
    <source>
        <strain evidence="1 2">DSM 44720</strain>
    </source>
</reference>
<dbReference type="Proteomes" id="UP000239494">
    <property type="component" value="Unassembled WGS sequence"/>
</dbReference>
<protein>
    <recommendedName>
        <fullName evidence="3">N-acetyltransferase domain-containing protein</fullName>
    </recommendedName>
</protein>